<dbReference type="Proteomes" id="UP000059542">
    <property type="component" value="Chromosome"/>
</dbReference>
<feature type="domain" description="SpoVT-AbrB" evidence="1">
    <location>
        <begin position="6"/>
        <end position="49"/>
    </location>
</feature>
<name>A0A0U4AWZ0_9BACT</name>
<dbReference type="InterPro" id="IPR037914">
    <property type="entry name" value="SpoVT-AbrB_sf"/>
</dbReference>
<proteinExistence type="predicted"/>
<dbReference type="InterPro" id="IPR007159">
    <property type="entry name" value="SpoVT-AbrB_dom"/>
</dbReference>
<dbReference type="GO" id="GO:0003677">
    <property type="term" value="F:DNA binding"/>
    <property type="evidence" value="ECO:0007669"/>
    <property type="project" value="InterPro"/>
</dbReference>
<organism evidence="2 3">
    <name type="scientific">Hymenobacter sedentarius</name>
    <dbReference type="NCBI Taxonomy" id="1411621"/>
    <lineage>
        <taxon>Bacteria</taxon>
        <taxon>Pseudomonadati</taxon>
        <taxon>Bacteroidota</taxon>
        <taxon>Cytophagia</taxon>
        <taxon>Cytophagales</taxon>
        <taxon>Hymenobacteraceae</taxon>
        <taxon>Hymenobacter</taxon>
    </lineage>
</organism>
<gene>
    <name evidence="2" type="ORF">AUC43_09225</name>
</gene>
<keyword evidence="3" id="KW-1185">Reference proteome</keyword>
<accession>A0A0U4AWZ0</accession>
<dbReference type="EMBL" id="CP013909">
    <property type="protein sequence ID" value="ALW85261.1"/>
    <property type="molecule type" value="Genomic_DNA"/>
</dbReference>
<dbReference type="SUPFAM" id="SSF89447">
    <property type="entry name" value="AbrB/MazE/MraZ-like"/>
    <property type="match status" value="1"/>
</dbReference>
<dbReference type="Gene3D" id="2.10.260.10">
    <property type="match status" value="1"/>
</dbReference>
<dbReference type="OrthoDB" id="9795766at2"/>
<protein>
    <recommendedName>
        <fullName evidence="1">SpoVT-AbrB domain-containing protein</fullName>
    </recommendedName>
</protein>
<dbReference type="STRING" id="1411621.AUC43_09225"/>
<evidence type="ECO:0000313" key="3">
    <source>
        <dbReference type="Proteomes" id="UP000059542"/>
    </source>
</evidence>
<dbReference type="KEGG" id="hyg:AUC43_09225"/>
<reference evidence="2 3" key="1">
    <citation type="submission" date="2015-12" db="EMBL/GenBank/DDBJ databases">
        <authorList>
            <person name="Shamseldin A."/>
            <person name="Moawad H."/>
            <person name="Abd El-Rahim W.M."/>
            <person name="Sadowsky M.J."/>
        </authorList>
    </citation>
    <scope>NUCLEOTIDE SEQUENCE [LARGE SCALE GENOMIC DNA]</scope>
    <source>
        <strain evidence="2 3">DG5B</strain>
    </source>
</reference>
<dbReference type="RefSeq" id="WP_068192200.1">
    <property type="nucleotide sequence ID" value="NZ_CP013909.1"/>
</dbReference>
<evidence type="ECO:0000259" key="1">
    <source>
        <dbReference type="SMART" id="SM00966"/>
    </source>
</evidence>
<dbReference type="AlphaFoldDB" id="A0A0U4AWZ0"/>
<evidence type="ECO:0000313" key="2">
    <source>
        <dbReference type="EMBL" id="ALW85261.1"/>
    </source>
</evidence>
<dbReference type="SMART" id="SM00966">
    <property type="entry name" value="SpoVT_AbrB"/>
    <property type="match status" value="1"/>
</dbReference>
<sequence length="85" mass="9735">MNTRLIRVGNSQGIVLPKKLLQQYHLAGEVDLRPTPEGLLITPVAPPRRQDWDARFQHAIAQGQTPEGELLEGFADDFEESEWRW</sequence>